<feature type="compositionally biased region" description="Basic and acidic residues" evidence="1">
    <location>
        <begin position="105"/>
        <end position="131"/>
    </location>
</feature>
<reference evidence="2 3" key="1">
    <citation type="submission" date="2022-01" db="EMBL/GenBank/DDBJ databases">
        <title>A high-quality chromosome-level genome assembly of rohu carp, Labeo rohita.</title>
        <authorList>
            <person name="Arick M.A. II"/>
            <person name="Hsu C.-Y."/>
            <person name="Magbanua Z."/>
            <person name="Pechanova O."/>
            <person name="Grover C."/>
            <person name="Miller E."/>
            <person name="Thrash A."/>
            <person name="Ezzel L."/>
            <person name="Alam S."/>
            <person name="Benzie J."/>
            <person name="Hamilton M."/>
            <person name="Karsi A."/>
            <person name="Lawrence M.L."/>
            <person name="Peterson D.G."/>
        </authorList>
    </citation>
    <scope>NUCLEOTIDE SEQUENCE [LARGE SCALE GENOMIC DNA]</scope>
    <source>
        <strain evidence="3">BAU-BD-2019</strain>
        <tissue evidence="2">Blood</tissue>
    </source>
</reference>
<feature type="region of interest" description="Disordered" evidence="1">
    <location>
        <begin position="1"/>
        <end position="131"/>
    </location>
</feature>
<sequence>MVKGWQEGRRSTQEEIRVETRHMGGDDGGRSHEENRRGTQATAMMVTHGGADGGRSHGGGSDGSRSGGGGAQGGDGVTLKIRRAKVEQMATAPEADAGIRNATVKPERQRTKIKPEGRRSLTELEGRRNQV</sequence>
<comment type="caution">
    <text evidence="2">The sequence shown here is derived from an EMBL/GenBank/DDBJ whole genome shotgun (WGS) entry which is preliminary data.</text>
</comment>
<organism evidence="2 3">
    <name type="scientific">Labeo rohita</name>
    <name type="common">Indian major carp</name>
    <name type="synonym">Cyprinus rohita</name>
    <dbReference type="NCBI Taxonomy" id="84645"/>
    <lineage>
        <taxon>Eukaryota</taxon>
        <taxon>Metazoa</taxon>
        <taxon>Chordata</taxon>
        <taxon>Craniata</taxon>
        <taxon>Vertebrata</taxon>
        <taxon>Euteleostomi</taxon>
        <taxon>Actinopterygii</taxon>
        <taxon>Neopterygii</taxon>
        <taxon>Teleostei</taxon>
        <taxon>Ostariophysi</taxon>
        <taxon>Cypriniformes</taxon>
        <taxon>Cyprinidae</taxon>
        <taxon>Labeoninae</taxon>
        <taxon>Labeonini</taxon>
        <taxon>Labeo</taxon>
    </lineage>
</organism>
<keyword evidence="2" id="KW-0371">Homeobox</keyword>
<evidence type="ECO:0000256" key="1">
    <source>
        <dbReference type="SAM" id="MobiDB-lite"/>
    </source>
</evidence>
<feature type="compositionally biased region" description="Basic and acidic residues" evidence="1">
    <location>
        <begin position="1"/>
        <end position="37"/>
    </location>
</feature>
<evidence type="ECO:0000313" key="2">
    <source>
        <dbReference type="EMBL" id="KAI2654533.1"/>
    </source>
</evidence>
<name>A0ABQ8LV62_LABRO</name>
<proteinExistence type="predicted"/>
<protein>
    <submittedName>
        <fullName evidence="2">Homeobox protein goosecoid</fullName>
    </submittedName>
</protein>
<gene>
    <name evidence="2" type="ORF">H4Q32_011275</name>
</gene>
<dbReference type="GO" id="GO:0003677">
    <property type="term" value="F:DNA binding"/>
    <property type="evidence" value="ECO:0007669"/>
    <property type="project" value="UniProtKB-KW"/>
</dbReference>
<accession>A0ABQ8LV62</accession>
<dbReference type="Proteomes" id="UP000830375">
    <property type="component" value="Unassembled WGS sequence"/>
</dbReference>
<keyword evidence="2" id="KW-0238">DNA-binding</keyword>
<keyword evidence="3" id="KW-1185">Reference proteome</keyword>
<feature type="compositionally biased region" description="Gly residues" evidence="1">
    <location>
        <begin position="50"/>
        <end position="76"/>
    </location>
</feature>
<evidence type="ECO:0000313" key="3">
    <source>
        <dbReference type="Proteomes" id="UP000830375"/>
    </source>
</evidence>
<dbReference type="EMBL" id="JACTAM010000017">
    <property type="protein sequence ID" value="KAI2654533.1"/>
    <property type="molecule type" value="Genomic_DNA"/>
</dbReference>